<evidence type="ECO:0000259" key="13">
    <source>
        <dbReference type="PROSITE" id="PS51462"/>
    </source>
</evidence>
<evidence type="ECO:0000256" key="11">
    <source>
        <dbReference type="ARBA" id="ARBA00038905"/>
    </source>
</evidence>
<dbReference type="SUPFAM" id="SSF55811">
    <property type="entry name" value="Nudix"/>
    <property type="match status" value="1"/>
</dbReference>
<evidence type="ECO:0000256" key="7">
    <source>
        <dbReference type="ARBA" id="ARBA00022801"/>
    </source>
</evidence>
<dbReference type="FunCoup" id="E3ITM5">
    <property type="interactions" value="6"/>
</dbReference>
<dbReference type="InterPro" id="IPR020476">
    <property type="entry name" value="Nudix_hydrolase"/>
</dbReference>
<keyword evidence="5" id="KW-0479">Metal-binding</keyword>
<evidence type="ECO:0000256" key="5">
    <source>
        <dbReference type="ARBA" id="ARBA00022723"/>
    </source>
</evidence>
<keyword evidence="6" id="KW-0227">DNA damage</keyword>
<evidence type="ECO:0000256" key="6">
    <source>
        <dbReference type="ARBA" id="ARBA00022763"/>
    </source>
</evidence>
<dbReference type="PROSITE" id="PS51462">
    <property type="entry name" value="NUDIX"/>
    <property type="match status" value="1"/>
</dbReference>
<dbReference type="AlphaFoldDB" id="E3ITM5"/>
<dbReference type="GO" id="GO:0044715">
    <property type="term" value="F:8-oxo-dGDP phosphatase activity"/>
    <property type="evidence" value="ECO:0007669"/>
    <property type="project" value="TreeGrafter"/>
</dbReference>
<dbReference type="GO" id="GO:0035539">
    <property type="term" value="F:8-oxo-7,8-dihydrodeoxyguanosine triphosphate pyrophosphatase activity"/>
    <property type="evidence" value="ECO:0007669"/>
    <property type="project" value="UniProtKB-EC"/>
</dbReference>
<reference evidence="14 15" key="1">
    <citation type="submission" date="2010-10" db="EMBL/GenBank/DDBJ databases">
        <title>Complete sequence of Frankia sp. EuI1c.</title>
        <authorList>
            <consortium name="US DOE Joint Genome Institute"/>
            <person name="Lucas S."/>
            <person name="Copeland A."/>
            <person name="Lapidus A."/>
            <person name="Cheng J.-F."/>
            <person name="Bruce D."/>
            <person name="Goodwin L."/>
            <person name="Pitluck S."/>
            <person name="Chertkov O."/>
            <person name="Detter J.C."/>
            <person name="Han C."/>
            <person name="Tapia R."/>
            <person name="Land M."/>
            <person name="Hauser L."/>
            <person name="Jeffries C."/>
            <person name="Kyrpides N."/>
            <person name="Ivanova N."/>
            <person name="Mikhailova N."/>
            <person name="Beauchemin N."/>
            <person name="Sen A."/>
            <person name="Sur S.A."/>
            <person name="Gtari M."/>
            <person name="Wall L."/>
            <person name="Tisa L."/>
            <person name="Woyke T."/>
        </authorList>
    </citation>
    <scope>NUCLEOTIDE SEQUENCE [LARGE SCALE GENOMIC DNA]</scope>
    <source>
        <strain evidence="15">DSM 45817 / CECT 9037 / EuI1c</strain>
    </source>
</reference>
<dbReference type="eggNOG" id="COG0494">
    <property type="taxonomic scope" value="Bacteria"/>
</dbReference>
<sequence>MNPEPDAGRTAGADSVLGGGLVTGPAARAGAAGGRSARHPGATRAAGSDDTAGGRAAVSSAASRGRLVVAIALLDDTRRVLAARRTSPPAYAGMWEFPGGKVEPGESELAALARECREELDVEIEIGSFLGQADLASPGWRLRVWFGRILAGTPRAVEGGELRWLTVAELDDVSWLPADLPLVEAMRGRLLDPAPLTAGD</sequence>
<evidence type="ECO:0000256" key="10">
    <source>
        <dbReference type="ARBA" id="ARBA00035861"/>
    </source>
</evidence>
<dbReference type="CDD" id="cd03425">
    <property type="entry name" value="NUDIX_MutT_NudA_like"/>
    <property type="match status" value="1"/>
</dbReference>
<dbReference type="HOGENOM" id="CLU_037162_19_0_11"/>
<dbReference type="EC" id="3.6.1.55" evidence="11"/>
<dbReference type="Proteomes" id="UP000002484">
    <property type="component" value="Chromosome"/>
</dbReference>
<evidence type="ECO:0000256" key="1">
    <source>
        <dbReference type="ARBA" id="ARBA00001946"/>
    </source>
</evidence>
<dbReference type="GO" id="GO:0006281">
    <property type="term" value="P:DNA repair"/>
    <property type="evidence" value="ECO:0007669"/>
    <property type="project" value="UniProtKB-KW"/>
</dbReference>
<dbReference type="GO" id="GO:0008413">
    <property type="term" value="F:8-oxo-7,8-dihydroguanosine triphosphate pyrophosphatase activity"/>
    <property type="evidence" value="ECO:0007669"/>
    <property type="project" value="TreeGrafter"/>
</dbReference>
<evidence type="ECO:0000256" key="8">
    <source>
        <dbReference type="ARBA" id="ARBA00022842"/>
    </source>
</evidence>
<feature type="domain" description="Nudix hydrolase" evidence="13">
    <location>
        <begin position="64"/>
        <end position="190"/>
    </location>
</feature>
<keyword evidence="3" id="KW-0515">Mutator protein</keyword>
<comment type="catalytic activity">
    <reaction evidence="10">
        <text>8-oxo-dGTP + H2O = 8-oxo-dGMP + diphosphate + H(+)</text>
        <dbReference type="Rhea" id="RHEA:31575"/>
        <dbReference type="ChEBI" id="CHEBI:15377"/>
        <dbReference type="ChEBI" id="CHEBI:15378"/>
        <dbReference type="ChEBI" id="CHEBI:33019"/>
        <dbReference type="ChEBI" id="CHEBI:63224"/>
        <dbReference type="ChEBI" id="CHEBI:77896"/>
        <dbReference type="EC" id="3.6.1.55"/>
    </reaction>
</comment>
<organism evidence="14 15">
    <name type="scientific">Pseudofrankia inefficax (strain DSM 45817 / CECT 9037 / DDB 130130 / EuI1c)</name>
    <name type="common">Frankia inefficax</name>
    <dbReference type="NCBI Taxonomy" id="298654"/>
    <lineage>
        <taxon>Bacteria</taxon>
        <taxon>Bacillati</taxon>
        <taxon>Actinomycetota</taxon>
        <taxon>Actinomycetes</taxon>
        <taxon>Frankiales</taxon>
        <taxon>Frankiaceae</taxon>
        <taxon>Pseudofrankia</taxon>
    </lineage>
</organism>
<keyword evidence="9" id="KW-0234">DNA repair</keyword>
<comment type="cofactor">
    <cofactor evidence="1">
        <name>Mg(2+)</name>
        <dbReference type="ChEBI" id="CHEBI:18420"/>
    </cofactor>
</comment>
<keyword evidence="7 14" id="KW-0378">Hydrolase</keyword>
<gene>
    <name evidence="14" type="ordered locus">FraEuI1c_0704</name>
</gene>
<evidence type="ECO:0000256" key="12">
    <source>
        <dbReference type="SAM" id="MobiDB-lite"/>
    </source>
</evidence>
<dbReference type="PANTHER" id="PTHR47707:SF1">
    <property type="entry name" value="NUDIX HYDROLASE FAMILY PROTEIN"/>
    <property type="match status" value="1"/>
</dbReference>
<evidence type="ECO:0000256" key="9">
    <source>
        <dbReference type="ARBA" id="ARBA00023204"/>
    </source>
</evidence>
<keyword evidence="8" id="KW-0460">Magnesium</keyword>
<dbReference type="PRINTS" id="PR00502">
    <property type="entry name" value="NUDIXFAMILY"/>
</dbReference>
<dbReference type="GO" id="GO:0044716">
    <property type="term" value="F:8-oxo-GDP phosphatase activity"/>
    <property type="evidence" value="ECO:0007669"/>
    <property type="project" value="TreeGrafter"/>
</dbReference>
<protein>
    <recommendedName>
        <fullName evidence="11">8-oxo-dGTP diphosphatase</fullName>
        <ecNumber evidence="11">3.6.1.55</ecNumber>
    </recommendedName>
</protein>
<dbReference type="GO" id="GO:0046872">
    <property type="term" value="F:metal ion binding"/>
    <property type="evidence" value="ECO:0007669"/>
    <property type="project" value="UniProtKB-KW"/>
</dbReference>
<dbReference type="EMBL" id="CP002299">
    <property type="protein sequence ID" value="ADP78782.1"/>
    <property type="molecule type" value="Genomic_DNA"/>
</dbReference>
<accession>E3ITM5</accession>
<dbReference type="PANTHER" id="PTHR47707">
    <property type="entry name" value="8-OXO-DGTP DIPHOSPHATASE"/>
    <property type="match status" value="1"/>
</dbReference>
<dbReference type="Pfam" id="PF00293">
    <property type="entry name" value="NUDIX"/>
    <property type="match status" value="1"/>
</dbReference>
<evidence type="ECO:0000256" key="3">
    <source>
        <dbReference type="ARBA" id="ARBA00022457"/>
    </source>
</evidence>
<evidence type="ECO:0000256" key="2">
    <source>
        <dbReference type="ARBA" id="ARBA00005582"/>
    </source>
</evidence>
<dbReference type="InterPro" id="IPR015797">
    <property type="entry name" value="NUDIX_hydrolase-like_dom_sf"/>
</dbReference>
<proteinExistence type="inferred from homology"/>
<dbReference type="InParanoid" id="E3ITM5"/>
<dbReference type="InterPro" id="IPR000086">
    <property type="entry name" value="NUDIX_hydrolase_dom"/>
</dbReference>
<dbReference type="KEGG" id="fri:FraEuI1c_0704"/>
<evidence type="ECO:0000313" key="15">
    <source>
        <dbReference type="Proteomes" id="UP000002484"/>
    </source>
</evidence>
<dbReference type="Gene3D" id="3.90.79.10">
    <property type="entry name" value="Nucleoside Triphosphate Pyrophosphohydrolase"/>
    <property type="match status" value="1"/>
</dbReference>
<keyword evidence="4" id="KW-0235">DNA replication</keyword>
<dbReference type="STRING" id="298654.FraEuI1c_0704"/>
<dbReference type="GO" id="GO:0006260">
    <property type="term" value="P:DNA replication"/>
    <property type="evidence" value="ECO:0007669"/>
    <property type="project" value="UniProtKB-KW"/>
</dbReference>
<keyword evidence="15" id="KW-1185">Reference proteome</keyword>
<evidence type="ECO:0000256" key="4">
    <source>
        <dbReference type="ARBA" id="ARBA00022705"/>
    </source>
</evidence>
<dbReference type="InterPro" id="IPR047127">
    <property type="entry name" value="MutT-like"/>
</dbReference>
<feature type="region of interest" description="Disordered" evidence="12">
    <location>
        <begin position="24"/>
        <end position="57"/>
    </location>
</feature>
<name>E3ITM5_PSEI1</name>
<evidence type="ECO:0000313" key="14">
    <source>
        <dbReference type="EMBL" id="ADP78782.1"/>
    </source>
</evidence>
<comment type="similarity">
    <text evidence="2">Belongs to the Nudix hydrolase family.</text>
</comment>